<evidence type="ECO:0000256" key="5">
    <source>
        <dbReference type="ARBA" id="ARBA00023295"/>
    </source>
</evidence>
<dbReference type="GeneID" id="112127513"/>
<protein>
    <recommendedName>
        <fullName evidence="2">lysozyme</fullName>
        <ecNumber evidence="2">3.2.1.17</ecNumber>
    </recommendedName>
</protein>
<organism evidence="6 7">
    <name type="scientific">Cimex lectularius</name>
    <name type="common">Bed bug</name>
    <name type="synonym">Acanthia lectularia</name>
    <dbReference type="NCBI Taxonomy" id="79782"/>
    <lineage>
        <taxon>Eukaryota</taxon>
        <taxon>Metazoa</taxon>
        <taxon>Ecdysozoa</taxon>
        <taxon>Arthropoda</taxon>
        <taxon>Hexapoda</taxon>
        <taxon>Insecta</taxon>
        <taxon>Pterygota</taxon>
        <taxon>Neoptera</taxon>
        <taxon>Paraneoptera</taxon>
        <taxon>Hemiptera</taxon>
        <taxon>Heteroptera</taxon>
        <taxon>Panheteroptera</taxon>
        <taxon>Cimicomorpha</taxon>
        <taxon>Cimicidae</taxon>
        <taxon>Cimex</taxon>
    </lineage>
</organism>
<keyword evidence="3" id="KW-0081">Bacteriolytic enzyme</keyword>
<dbReference type="GO" id="GO:0042742">
    <property type="term" value="P:defense response to bacterium"/>
    <property type="evidence" value="ECO:0007669"/>
    <property type="project" value="UniProtKB-KW"/>
</dbReference>
<evidence type="ECO:0000256" key="3">
    <source>
        <dbReference type="ARBA" id="ARBA00022638"/>
    </source>
</evidence>
<evidence type="ECO:0000256" key="4">
    <source>
        <dbReference type="ARBA" id="ARBA00023157"/>
    </source>
</evidence>
<keyword evidence="5" id="KW-0378">Hydrolase</keyword>
<evidence type="ECO:0000256" key="2">
    <source>
        <dbReference type="ARBA" id="ARBA00012732"/>
    </source>
</evidence>
<dbReference type="InterPro" id="IPR023346">
    <property type="entry name" value="Lysozyme-like_dom_sf"/>
</dbReference>
<accession>A0A8I6TML2</accession>
<dbReference type="PANTHER" id="PTHR11407:SF63">
    <property type="entry name" value="LYSOZYME C"/>
    <property type="match status" value="1"/>
</dbReference>
<comment type="catalytic activity">
    <reaction evidence="1">
        <text>Hydrolysis of (1-&gt;4)-beta-linkages between N-acetylmuramic acid and N-acetyl-D-glucosamine residues in a peptidoglycan and between N-acetyl-D-glucosamine residues in chitodextrins.</text>
        <dbReference type="EC" id="3.2.1.17"/>
    </reaction>
</comment>
<proteinExistence type="predicted"/>
<evidence type="ECO:0000313" key="6">
    <source>
        <dbReference type="EnsemblMetazoa" id="XP_024084364.1"/>
    </source>
</evidence>
<evidence type="ECO:0000313" key="7">
    <source>
        <dbReference type="Proteomes" id="UP000494040"/>
    </source>
</evidence>
<dbReference type="AlphaFoldDB" id="A0A8I6TML2"/>
<dbReference type="EC" id="3.2.1.17" evidence="2"/>
<reference evidence="6" key="1">
    <citation type="submission" date="2022-01" db="UniProtKB">
        <authorList>
            <consortium name="EnsemblMetazoa"/>
        </authorList>
    </citation>
    <scope>IDENTIFICATION</scope>
</reference>
<dbReference type="PROSITE" id="PS51348">
    <property type="entry name" value="GLYCOSYL_HYDROL_F22_2"/>
    <property type="match status" value="1"/>
</dbReference>
<dbReference type="Proteomes" id="UP000494040">
    <property type="component" value="Unassembled WGS sequence"/>
</dbReference>
<dbReference type="Gene3D" id="1.10.530.10">
    <property type="match status" value="1"/>
</dbReference>
<keyword evidence="5" id="KW-0326">Glycosidase</keyword>
<dbReference type="SMART" id="SM00263">
    <property type="entry name" value="LYZ1"/>
    <property type="match status" value="1"/>
</dbReference>
<dbReference type="KEGG" id="clec:112127513"/>
<dbReference type="PANTHER" id="PTHR11407">
    <property type="entry name" value="LYSOZYME C"/>
    <property type="match status" value="1"/>
</dbReference>
<dbReference type="SUPFAM" id="SSF53955">
    <property type="entry name" value="Lysozyme-like"/>
    <property type="match status" value="1"/>
</dbReference>
<dbReference type="GO" id="GO:0003796">
    <property type="term" value="F:lysozyme activity"/>
    <property type="evidence" value="ECO:0007669"/>
    <property type="project" value="UniProtKB-EC"/>
</dbReference>
<dbReference type="GO" id="GO:0031640">
    <property type="term" value="P:killing of cells of another organism"/>
    <property type="evidence" value="ECO:0007669"/>
    <property type="project" value="UniProtKB-KW"/>
</dbReference>
<keyword evidence="7" id="KW-1185">Reference proteome</keyword>
<keyword evidence="4" id="KW-1015">Disulfide bond</keyword>
<dbReference type="EnsemblMetazoa" id="XM_024228596.1">
    <property type="protein sequence ID" value="XP_024084364.1"/>
    <property type="gene ID" value="LOC112127513"/>
</dbReference>
<sequence>MPGNLSDWVCIAEHASNFRTHLYVSYFPFGYSYYGAFQISDEMCGTQSFCPMECSDMTDVEGLEATVNCAVHIYNTYEFDRWPVWEKKCQNYELNCRLPKE</sequence>
<keyword evidence="3" id="KW-0929">Antimicrobial</keyword>
<dbReference type="Pfam" id="PF00062">
    <property type="entry name" value="Lys"/>
    <property type="match status" value="1"/>
</dbReference>
<name>A0A8I6TML2_CIMLE</name>
<evidence type="ECO:0000256" key="1">
    <source>
        <dbReference type="ARBA" id="ARBA00000632"/>
    </source>
</evidence>
<dbReference type="InterPro" id="IPR001916">
    <property type="entry name" value="Glyco_hydro_22"/>
</dbReference>
<dbReference type="RefSeq" id="XP_024084364.1">
    <property type="nucleotide sequence ID" value="XM_024228596.1"/>
</dbReference>